<dbReference type="Proteomes" id="UP001501710">
    <property type="component" value="Unassembled WGS sequence"/>
</dbReference>
<comment type="caution">
    <text evidence="1">The sequence shown here is derived from an EMBL/GenBank/DDBJ whole genome shotgun (WGS) entry which is preliminary data.</text>
</comment>
<keyword evidence="2" id="KW-1185">Reference proteome</keyword>
<evidence type="ECO:0000313" key="2">
    <source>
        <dbReference type="Proteomes" id="UP001501710"/>
    </source>
</evidence>
<accession>A0ABP8BU71</accession>
<proteinExistence type="predicted"/>
<reference evidence="2" key="1">
    <citation type="journal article" date="2019" name="Int. J. Syst. Evol. Microbiol.">
        <title>The Global Catalogue of Microorganisms (GCM) 10K type strain sequencing project: providing services to taxonomists for standard genome sequencing and annotation.</title>
        <authorList>
            <consortium name="The Broad Institute Genomics Platform"/>
            <consortium name="The Broad Institute Genome Sequencing Center for Infectious Disease"/>
            <person name="Wu L."/>
            <person name="Ma J."/>
        </authorList>
    </citation>
    <scope>NUCLEOTIDE SEQUENCE [LARGE SCALE GENOMIC DNA]</scope>
    <source>
        <strain evidence="2">JCM 17440</strain>
    </source>
</reference>
<name>A0ABP8BU71_9ACTN</name>
<protein>
    <submittedName>
        <fullName evidence="1">Uncharacterized protein</fullName>
    </submittedName>
</protein>
<evidence type="ECO:0000313" key="1">
    <source>
        <dbReference type="EMBL" id="GAA4225139.1"/>
    </source>
</evidence>
<sequence>MQEMEVDFEFEVLDITVLPDTALDDIVSGALGKKRRSTTTV</sequence>
<dbReference type="RefSeq" id="WP_344889280.1">
    <property type="nucleotide sequence ID" value="NZ_BAABAS010000003.1"/>
</dbReference>
<organism evidence="1 2">
    <name type="scientific">Actinomadura meridiana</name>
    <dbReference type="NCBI Taxonomy" id="559626"/>
    <lineage>
        <taxon>Bacteria</taxon>
        <taxon>Bacillati</taxon>
        <taxon>Actinomycetota</taxon>
        <taxon>Actinomycetes</taxon>
        <taxon>Streptosporangiales</taxon>
        <taxon>Thermomonosporaceae</taxon>
        <taxon>Actinomadura</taxon>
    </lineage>
</organism>
<dbReference type="EMBL" id="BAABAS010000003">
    <property type="protein sequence ID" value="GAA4225139.1"/>
    <property type="molecule type" value="Genomic_DNA"/>
</dbReference>
<gene>
    <name evidence="1" type="ORF">GCM10022254_06390</name>
</gene>